<protein>
    <submittedName>
        <fullName evidence="1">Uncharacterized protein</fullName>
    </submittedName>
</protein>
<dbReference type="EMBL" id="MU266332">
    <property type="protein sequence ID" value="KAH7930475.1"/>
    <property type="molecule type" value="Genomic_DNA"/>
</dbReference>
<comment type="caution">
    <text evidence="1">The sequence shown here is derived from an EMBL/GenBank/DDBJ whole genome shotgun (WGS) entry which is preliminary data.</text>
</comment>
<dbReference type="Proteomes" id="UP000790709">
    <property type="component" value="Unassembled WGS sequence"/>
</dbReference>
<keyword evidence="2" id="KW-1185">Reference proteome</keyword>
<proteinExistence type="predicted"/>
<reference evidence="1" key="1">
    <citation type="journal article" date="2021" name="New Phytol.">
        <title>Evolutionary innovations through gain and loss of genes in the ectomycorrhizal Boletales.</title>
        <authorList>
            <person name="Wu G."/>
            <person name="Miyauchi S."/>
            <person name="Morin E."/>
            <person name="Kuo A."/>
            <person name="Drula E."/>
            <person name="Varga T."/>
            <person name="Kohler A."/>
            <person name="Feng B."/>
            <person name="Cao Y."/>
            <person name="Lipzen A."/>
            <person name="Daum C."/>
            <person name="Hundley H."/>
            <person name="Pangilinan J."/>
            <person name="Johnson J."/>
            <person name="Barry K."/>
            <person name="LaButti K."/>
            <person name="Ng V."/>
            <person name="Ahrendt S."/>
            <person name="Min B."/>
            <person name="Choi I.G."/>
            <person name="Park H."/>
            <person name="Plett J.M."/>
            <person name="Magnuson J."/>
            <person name="Spatafora J.W."/>
            <person name="Nagy L.G."/>
            <person name="Henrissat B."/>
            <person name="Grigoriev I.V."/>
            <person name="Yang Z.L."/>
            <person name="Xu J."/>
            <person name="Martin F.M."/>
        </authorList>
    </citation>
    <scope>NUCLEOTIDE SEQUENCE</scope>
    <source>
        <strain evidence="1">KUC20120723A-06</strain>
    </source>
</reference>
<name>A0ACB8BWY0_9AGAM</name>
<sequence length="676" mass="76726">MRSALKSALVSNSRKAYDISIYRWRRDTVEEDVLLKDTFKWVDQSGNKLDLLAIWPPRKDSQSVQIEVEDADAEVGEKAYVEAEDEKRKNKPDTSLITSPTIPFRLFDCTDEILKDQDTYLQETNGVVPPYLVVSQVWGDIKEHLNIPSVEWGVPISNRAKWDAILDYCKREGTRWLWMDILCIDQAGDSFKANQEKAKEIPKMSSYYREATACLVIPEGYEAFSAAYKQVMDVYKAFANTGASIADNALEIWRSMEMMNVVMTDAWFSRLWTYQEFLLPKKHVLLDGQELDVDGIRLVIDWYHKILRNSSLQKPPEGKDYPFVKPGTELVIVGWSPEHMGYDLKDELQRRGHLDLIRVVDQTRRKRCAKDEDRLFALYGLVSDEEKVDVEVSSWSPSAHSVTGVSADEATLRLKWKQTMLKVLTGGRVWPLFYNALDPDDMVQGTNWMPKATSPRDHSRGIWSGPIAFDTIHYKNHHTIQFADDGLHIAVRRVGRVVGASVNMGDGGGELNKAIACTWLLMAKGFDIDPIVEQFKYGLAHADRDAVPRDQVEGCQAALEAAVRARSLGECFVIFEEAQLRSKLVYGDTVSGWNRQILCLAVEGQNRPLVFMAWVHGSREPAKGKCWVFDVTSEPVGSVKRWLVANRNGPNTYTKIGTMYARPVGVKDSFVRVILD</sequence>
<gene>
    <name evidence="1" type="ORF">BV22DRAFT_65478</name>
</gene>
<organism evidence="1 2">
    <name type="scientific">Leucogyrophana mollusca</name>
    <dbReference type="NCBI Taxonomy" id="85980"/>
    <lineage>
        <taxon>Eukaryota</taxon>
        <taxon>Fungi</taxon>
        <taxon>Dikarya</taxon>
        <taxon>Basidiomycota</taxon>
        <taxon>Agaricomycotina</taxon>
        <taxon>Agaricomycetes</taxon>
        <taxon>Agaricomycetidae</taxon>
        <taxon>Boletales</taxon>
        <taxon>Boletales incertae sedis</taxon>
        <taxon>Leucogyrophana</taxon>
    </lineage>
</organism>
<evidence type="ECO:0000313" key="2">
    <source>
        <dbReference type="Proteomes" id="UP000790709"/>
    </source>
</evidence>
<evidence type="ECO:0000313" key="1">
    <source>
        <dbReference type="EMBL" id="KAH7930475.1"/>
    </source>
</evidence>
<accession>A0ACB8BWY0</accession>